<organism evidence="1">
    <name type="scientific">uncultured Caudovirales phage</name>
    <dbReference type="NCBI Taxonomy" id="2100421"/>
    <lineage>
        <taxon>Viruses</taxon>
        <taxon>Duplodnaviria</taxon>
        <taxon>Heunggongvirae</taxon>
        <taxon>Uroviricota</taxon>
        <taxon>Caudoviricetes</taxon>
        <taxon>Peduoviridae</taxon>
        <taxon>Maltschvirus</taxon>
        <taxon>Maltschvirus maltsch</taxon>
    </lineage>
</organism>
<evidence type="ECO:0000313" key="1">
    <source>
        <dbReference type="EMBL" id="CAB4139774.1"/>
    </source>
</evidence>
<protein>
    <submittedName>
        <fullName evidence="1">Uncharacterized protein</fullName>
    </submittedName>
</protein>
<sequence length="150" mass="15294">MSLNIYKRLTALENRPTIASGAALTLNAVQHAGRLILLNTATGGTYVLPAATGTGNNYTFFSSVSQTSGSIIIRVANATDVMQGVAVVAATTSGTFPTTTTSDTITFNATTQGGLRGSYVEIEDVAAGLFRVKVNAVGSGVAVTVFSATV</sequence>
<proteinExistence type="predicted"/>
<dbReference type="EMBL" id="LR796368">
    <property type="protein sequence ID" value="CAB4139774.1"/>
    <property type="molecule type" value="Genomic_DNA"/>
</dbReference>
<gene>
    <name evidence="1" type="ORF">UFOVP354_26</name>
</gene>
<reference evidence="1" key="1">
    <citation type="submission" date="2020-04" db="EMBL/GenBank/DDBJ databases">
        <authorList>
            <person name="Chiriac C."/>
            <person name="Salcher M."/>
            <person name="Ghai R."/>
            <person name="Kavagutti S V."/>
        </authorList>
    </citation>
    <scope>NUCLEOTIDE SEQUENCE</scope>
</reference>
<name>A0A6J5LYS2_9CAUD</name>
<accession>A0A6J5LYS2</accession>